<accession>X1SIQ8</accession>
<gene>
    <name evidence="1" type="ORF">S12H4_26848</name>
</gene>
<proteinExistence type="predicted"/>
<dbReference type="EMBL" id="BARW01015274">
    <property type="protein sequence ID" value="GAI92848.1"/>
    <property type="molecule type" value="Genomic_DNA"/>
</dbReference>
<sequence length="54" mass="6304">MLKETYLANLKNVPDRAIKVRVARPAILSPSKELLKDWKDGKIDWGQYETRYKG</sequence>
<name>X1SIQ8_9ZZZZ</name>
<protein>
    <submittedName>
        <fullName evidence="1">Uncharacterized protein</fullName>
    </submittedName>
</protein>
<reference evidence="1" key="1">
    <citation type="journal article" date="2014" name="Front. Microbiol.">
        <title>High frequency of phylogenetically diverse reductive dehalogenase-homologous genes in deep subseafloor sedimentary metagenomes.</title>
        <authorList>
            <person name="Kawai M."/>
            <person name="Futagami T."/>
            <person name="Toyoda A."/>
            <person name="Takaki Y."/>
            <person name="Nishi S."/>
            <person name="Hori S."/>
            <person name="Arai W."/>
            <person name="Tsubouchi T."/>
            <person name="Morono Y."/>
            <person name="Uchiyama I."/>
            <person name="Ito T."/>
            <person name="Fujiyama A."/>
            <person name="Inagaki F."/>
            <person name="Takami H."/>
        </authorList>
    </citation>
    <scope>NUCLEOTIDE SEQUENCE</scope>
    <source>
        <strain evidence="1">Expedition CK06-06</strain>
    </source>
</reference>
<evidence type="ECO:0000313" key="1">
    <source>
        <dbReference type="EMBL" id="GAI92848.1"/>
    </source>
</evidence>
<dbReference type="AlphaFoldDB" id="X1SIQ8"/>
<comment type="caution">
    <text evidence="1">The sequence shown here is derived from an EMBL/GenBank/DDBJ whole genome shotgun (WGS) entry which is preliminary data.</text>
</comment>
<organism evidence="1">
    <name type="scientific">marine sediment metagenome</name>
    <dbReference type="NCBI Taxonomy" id="412755"/>
    <lineage>
        <taxon>unclassified sequences</taxon>
        <taxon>metagenomes</taxon>
        <taxon>ecological metagenomes</taxon>
    </lineage>
</organism>